<sequence length="327" mass="37515">MNTLEKNAKPKQEETPMNPSEKRSNRKLLIGGLLVILISINGILLYMNYQKKEKTEEQAEVIRVKNSELENQIKVYEALKADFERQSQELQAMGLENDSLESKIAAITSDLNELRGFRKSSYSLADQRRFRDRASAFEKQLKVKDEEIAKLKEDNEVLFTENTTLKTTQNKLSDSLTTMKSTNQNLTEKVKVASRLEAQSLVVNVINQRGKEKEDNDNEFKAKRVDKIRVLFKLAKNDVAEKEPKTIYMRLIEPDGAALYNLSTGSGSFQIDGEDMYYTAKRDIVFDNTQQQVSFVYDKNAEYKKGQHTVELYSDGFMIGKTSFVLK</sequence>
<keyword evidence="1" id="KW-0175">Coiled coil</keyword>
<gene>
    <name evidence="4" type="ORF">ACFSKP_15720</name>
</gene>
<keyword evidence="3" id="KW-1133">Transmembrane helix</keyword>
<feature type="coiled-coil region" evidence="1">
    <location>
        <begin position="134"/>
        <end position="161"/>
    </location>
</feature>
<feature type="region of interest" description="Disordered" evidence="2">
    <location>
        <begin position="1"/>
        <end position="23"/>
    </location>
</feature>
<keyword evidence="5" id="KW-1185">Reference proteome</keyword>
<comment type="caution">
    <text evidence="4">The sequence shown here is derived from an EMBL/GenBank/DDBJ whole genome shotgun (WGS) entry which is preliminary data.</text>
</comment>
<name>A0ABW5D2A0_9BACT</name>
<organism evidence="4 5">
    <name type="scientific">Pontibacter ruber</name>
    <dbReference type="NCBI Taxonomy" id="1343895"/>
    <lineage>
        <taxon>Bacteria</taxon>
        <taxon>Pseudomonadati</taxon>
        <taxon>Bacteroidota</taxon>
        <taxon>Cytophagia</taxon>
        <taxon>Cytophagales</taxon>
        <taxon>Hymenobacteraceae</taxon>
        <taxon>Pontibacter</taxon>
    </lineage>
</organism>
<feature type="transmembrane region" description="Helical" evidence="3">
    <location>
        <begin position="28"/>
        <end position="49"/>
    </location>
</feature>
<reference evidence="5" key="1">
    <citation type="journal article" date="2019" name="Int. J. Syst. Evol. Microbiol.">
        <title>The Global Catalogue of Microorganisms (GCM) 10K type strain sequencing project: providing services to taxonomists for standard genome sequencing and annotation.</title>
        <authorList>
            <consortium name="The Broad Institute Genomics Platform"/>
            <consortium name="The Broad Institute Genome Sequencing Center for Infectious Disease"/>
            <person name="Wu L."/>
            <person name="Ma J."/>
        </authorList>
    </citation>
    <scope>NUCLEOTIDE SEQUENCE [LARGE SCALE GENOMIC DNA]</scope>
    <source>
        <strain evidence="5">CGMCC 4.1782</strain>
    </source>
</reference>
<dbReference type="EMBL" id="JBHUIM010000002">
    <property type="protein sequence ID" value="MFD2247713.1"/>
    <property type="molecule type" value="Genomic_DNA"/>
</dbReference>
<dbReference type="Proteomes" id="UP001597374">
    <property type="component" value="Unassembled WGS sequence"/>
</dbReference>
<evidence type="ECO:0000313" key="5">
    <source>
        <dbReference type="Proteomes" id="UP001597374"/>
    </source>
</evidence>
<feature type="compositionally biased region" description="Basic and acidic residues" evidence="2">
    <location>
        <begin position="1"/>
        <end position="14"/>
    </location>
</feature>
<evidence type="ECO:0000256" key="3">
    <source>
        <dbReference type="SAM" id="Phobius"/>
    </source>
</evidence>
<protein>
    <recommendedName>
        <fullName evidence="6">Chromosome segregation protein SMC</fullName>
    </recommendedName>
</protein>
<keyword evidence="3" id="KW-0472">Membrane</keyword>
<evidence type="ECO:0000256" key="2">
    <source>
        <dbReference type="SAM" id="MobiDB-lite"/>
    </source>
</evidence>
<evidence type="ECO:0000313" key="4">
    <source>
        <dbReference type="EMBL" id="MFD2247713.1"/>
    </source>
</evidence>
<feature type="coiled-coil region" evidence="1">
    <location>
        <begin position="52"/>
        <end position="103"/>
    </location>
</feature>
<evidence type="ECO:0000256" key="1">
    <source>
        <dbReference type="SAM" id="Coils"/>
    </source>
</evidence>
<dbReference type="RefSeq" id="WP_250430798.1">
    <property type="nucleotide sequence ID" value="NZ_JALPRR010000003.1"/>
</dbReference>
<proteinExistence type="predicted"/>
<accession>A0ABW5D2A0</accession>
<evidence type="ECO:0008006" key="6">
    <source>
        <dbReference type="Google" id="ProtNLM"/>
    </source>
</evidence>
<keyword evidence="3" id="KW-0812">Transmembrane</keyword>